<dbReference type="Pfam" id="PF01094">
    <property type="entry name" value="ANF_receptor"/>
    <property type="match status" value="1"/>
</dbReference>
<dbReference type="InterPro" id="IPR017978">
    <property type="entry name" value="GPCR_3_C"/>
</dbReference>
<evidence type="ECO:0000259" key="11">
    <source>
        <dbReference type="PROSITE" id="PS50259"/>
    </source>
</evidence>
<keyword evidence="3 10" id="KW-0812">Transmembrane</keyword>
<evidence type="ECO:0000313" key="12">
    <source>
        <dbReference type="Proteomes" id="UP000694865"/>
    </source>
</evidence>
<evidence type="ECO:0000256" key="9">
    <source>
        <dbReference type="ARBA" id="ARBA00023224"/>
    </source>
</evidence>
<dbReference type="InterPro" id="IPR050726">
    <property type="entry name" value="mGluR"/>
</dbReference>
<keyword evidence="5" id="KW-0297">G-protein coupled receptor</keyword>
<dbReference type="InterPro" id="IPR000337">
    <property type="entry name" value="GPCR_3"/>
</dbReference>
<dbReference type="RefSeq" id="XP_006825288.1">
    <property type="nucleotide sequence ID" value="XM_006825225.1"/>
</dbReference>
<dbReference type="Gene3D" id="3.40.50.2300">
    <property type="match status" value="3"/>
</dbReference>
<dbReference type="InterPro" id="IPR001828">
    <property type="entry name" value="ANF_lig-bd_rcpt"/>
</dbReference>
<reference evidence="13" key="1">
    <citation type="submission" date="2025-08" db="UniProtKB">
        <authorList>
            <consortium name="RefSeq"/>
        </authorList>
    </citation>
    <scope>IDENTIFICATION</scope>
    <source>
        <tissue evidence="13">Testes</tissue>
    </source>
</reference>
<dbReference type="Proteomes" id="UP000694865">
    <property type="component" value="Unplaced"/>
</dbReference>
<dbReference type="InterPro" id="IPR028082">
    <property type="entry name" value="Peripla_BP_I"/>
</dbReference>
<keyword evidence="6 10" id="KW-0472">Membrane</keyword>
<keyword evidence="7" id="KW-0675">Receptor</keyword>
<sequence length="753" mass="84458">MTSLAYSKPGDIVLAGLFSIHEFGGDRQCTDLRELEVLQKIESMVYAIEQISYYATSDELSDVNRFPFFLRTVPPDRMQVQAIVELLLKFKWNYISIVNSDESYAKNGVKYLKAEIAKHDDICIATSLEVSRFNSEEEIDGIVNTLREHGNAKVVVVFSVPLEANMLMSAVRRANASDEFVWIASDAWGPNLHLYGNLPAAVGGLFIKIYSQEVRDFENYFKSLNTNNRQNNPWFGKFWDRYLKCTLTDTCLENPYIPGFSKESLVSLIIDAVYTFAHGLEAARYNLCGKQLTCIEMYNLTGEDTIGYLRNVSFEGTTGQVSFDENGDILGKYIIKTLQHINGTYQFVTVGIWDSLRMAEKLELNTSGIQWNHTNEGAQPTQVPSSVCSEPCPPGHFIIQGSPRCCWSCFQCDEDEIAINGSLCLKCPELYWPNEDFTSCELLPYVYLKWYDAWGIALATLASIGTVSTIVILILYIKYRNRSLIKASGRELSFMIIFGALLSYLIIFLYIGKPSPATCVMYRLGFTFSCVLLYAPLMTKVNRIYRIFTAGKKSTRRPPLISPTSQVVIACILILFQVVISLVFVILVPPDAVYTPSETDKRKVELLCNIQTSEIIASFSYNIILIILCCFYAFKTRHLPDNYNESRFIAFSIYTTLVVSLAFIPTYFAINSASLRVVILSVATVLNATITLVFMYVPKIYAVHFVGQANVKAYGSSGSEGGVAGARVRVPVPRPHRVSPADVPGAENYVSNM</sequence>
<dbReference type="GeneID" id="100373691"/>
<keyword evidence="8" id="KW-0325">Glycoprotein</keyword>
<gene>
    <name evidence="13" type="primary">LOC100373691</name>
</gene>
<dbReference type="Pfam" id="PF00003">
    <property type="entry name" value="7tm_3"/>
    <property type="match status" value="1"/>
</dbReference>
<dbReference type="Pfam" id="PF07562">
    <property type="entry name" value="NCD3G"/>
    <property type="match status" value="1"/>
</dbReference>
<feature type="transmembrane region" description="Helical" evidence="10">
    <location>
        <begin position="566"/>
        <end position="588"/>
    </location>
</feature>
<evidence type="ECO:0000313" key="13">
    <source>
        <dbReference type="RefSeq" id="XP_006825288.1"/>
    </source>
</evidence>
<comment type="subcellular location">
    <subcellularLocation>
        <location evidence="1">Cell membrane</location>
        <topology evidence="1">Multi-pass membrane protein</topology>
    </subcellularLocation>
</comment>
<feature type="transmembrane region" description="Helical" evidence="10">
    <location>
        <begin position="646"/>
        <end position="670"/>
    </location>
</feature>
<feature type="transmembrane region" description="Helical" evidence="10">
    <location>
        <begin position="615"/>
        <end position="634"/>
    </location>
</feature>
<proteinExistence type="predicted"/>
<dbReference type="PROSITE" id="PS50259">
    <property type="entry name" value="G_PROTEIN_RECEP_F3_4"/>
    <property type="match status" value="1"/>
</dbReference>
<keyword evidence="4 10" id="KW-1133">Transmembrane helix</keyword>
<evidence type="ECO:0000256" key="1">
    <source>
        <dbReference type="ARBA" id="ARBA00004651"/>
    </source>
</evidence>
<evidence type="ECO:0000256" key="3">
    <source>
        <dbReference type="ARBA" id="ARBA00022692"/>
    </source>
</evidence>
<protein>
    <submittedName>
        <fullName evidence="13">Metabotropic glutamate receptor 3-like</fullName>
    </submittedName>
</protein>
<dbReference type="InterPro" id="IPR011500">
    <property type="entry name" value="GPCR_3_9-Cys_dom"/>
</dbReference>
<dbReference type="PRINTS" id="PR01176">
    <property type="entry name" value="GABABRECEPTR"/>
</dbReference>
<keyword evidence="9" id="KW-0807">Transducer</keyword>
<keyword evidence="2" id="KW-1003">Cell membrane</keyword>
<feature type="transmembrane region" description="Helical" evidence="10">
    <location>
        <begin position="676"/>
        <end position="697"/>
    </location>
</feature>
<dbReference type="SUPFAM" id="SSF53822">
    <property type="entry name" value="Periplasmic binding protein-like I"/>
    <property type="match status" value="1"/>
</dbReference>
<evidence type="ECO:0000256" key="7">
    <source>
        <dbReference type="ARBA" id="ARBA00023170"/>
    </source>
</evidence>
<keyword evidence="12" id="KW-1185">Reference proteome</keyword>
<feature type="transmembrane region" description="Helical" evidence="10">
    <location>
        <begin position="491"/>
        <end position="512"/>
    </location>
</feature>
<organism evidence="12 13">
    <name type="scientific">Saccoglossus kowalevskii</name>
    <name type="common">Acorn worm</name>
    <dbReference type="NCBI Taxonomy" id="10224"/>
    <lineage>
        <taxon>Eukaryota</taxon>
        <taxon>Metazoa</taxon>
        <taxon>Hemichordata</taxon>
        <taxon>Enteropneusta</taxon>
        <taxon>Harrimaniidae</taxon>
        <taxon>Saccoglossus</taxon>
    </lineage>
</organism>
<feature type="transmembrane region" description="Helical" evidence="10">
    <location>
        <begin position="453"/>
        <end position="479"/>
    </location>
</feature>
<evidence type="ECO:0000256" key="4">
    <source>
        <dbReference type="ARBA" id="ARBA00022989"/>
    </source>
</evidence>
<name>A0ABM0MZ47_SACKO</name>
<dbReference type="PRINTS" id="PR00248">
    <property type="entry name" value="GPCRMGR"/>
</dbReference>
<evidence type="ECO:0000256" key="2">
    <source>
        <dbReference type="ARBA" id="ARBA00022475"/>
    </source>
</evidence>
<feature type="domain" description="G-protein coupled receptors family 3 profile" evidence="11">
    <location>
        <begin position="454"/>
        <end position="719"/>
    </location>
</feature>
<evidence type="ECO:0000256" key="10">
    <source>
        <dbReference type="SAM" id="Phobius"/>
    </source>
</evidence>
<dbReference type="Gene3D" id="2.10.50.30">
    <property type="entry name" value="GPCR, family 3, nine cysteines domain"/>
    <property type="match status" value="1"/>
</dbReference>
<evidence type="ECO:0000256" key="6">
    <source>
        <dbReference type="ARBA" id="ARBA00023136"/>
    </source>
</evidence>
<feature type="transmembrane region" description="Helical" evidence="10">
    <location>
        <begin position="524"/>
        <end position="545"/>
    </location>
</feature>
<dbReference type="PANTHER" id="PTHR24060">
    <property type="entry name" value="METABOTROPIC GLUTAMATE RECEPTOR"/>
    <property type="match status" value="1"/>
</dbReference>
<accession>A0ABM0MZ47</accession>
<evidence type="ECO:0000256" key="8">
    <source>
        <dbReference type="ARBA" id="ARBA00023180"/>
    </source>
</evidence>
<evidence type="ECO:0000256" key="5">
    <source>
        <dbReference type="ARBA" id="ARBA00023040"/>
    </source>
</evidence>
<dbReference type="InterPro" id="IPR038550">
    <property type="entry name" value="GPCR_3_9-Cys_sf"/>
</dbReference>